<feature type="domain" description="Homeobox" evidence="4">
    <location>
        <begin position="249"/>
        <end position="319"/>
    </location>
</feature>
<organism evidence="5">
    <name type="scientific">Strongyloides ratti</name>
    <name type="common">Parasitic roundworm</name>
    <dbReference type="NCBI Taxonomy" id="34506"/>
    <lineage>
        <taxon>Eukaryota</taxon>
        <taxon>Metazoa</taxon>
        <taxon>Ecdysozoa</taxon>
        <taxon>Nematoda</taxon>
        <taxon>Chromadorea</taxon>
        <taxon>Rhabditida</taxon>
        <taxon>Tylenchina</taxon>
        <taxon>Panagrolaimomorpha</taxon>
        <taxon>Strongyloidoidea</taxon>
        <taxon>Strongyloididae</taxon>
        <taxon>Strongyloides</taxon>
    </lineage>
</organism>
<sequence>MQSKVKNISVQVIIDPIINNDDYENDFPIFEEELKITITITSDVLVKDVHKIIMNHIDLEHLLSTSEVFFLCPQSKHYLNISEFKDIPTNVVAVTGTLEDFSGIVGRNAIYRNLARYFVKIFSFTKNCTNIPVIENVIESINNSSFIRISNDTLHEVNKTLENEIDTISNNEKNILPNLSKANTITNLFSTISKKSQKQLGVQSFMISNIDSKITDKYDISSIIPPPPRRVKNNNGPVLPKHSSVRTTTRWKRKITYDKEKEIPKLEYWYTINKNPKHEEMVEYADYLNKLSKRSRGSEISISNIKTWFRNRRSRETKERNSSFS</sequence>
<dbReference type="WBParaSite" id="SRAE_1000008200.1">
    <property type="protein sequence ID" value="SRAE_1000008200.1"/>
    <property type="gene ID" value="WBGene00256676"/>
</dbReference>
<name>A0A090KWL5_STRRB</name>
<reference evidence="5 6" key="1">
    <citation type="submission" date="2014-09" db="EMBL/GenBank/DDBJ databases">
        <authorList>
            <person name="Martin A.A."/>
        </authorList>
    </citation>
    <scope>NUCLEOTIDE SEQUENCE</scope>
    <source>
        <strain evidence="6">ED321</strain>
        <strain evidence="5">ED321 Heterogonic</strain>
    </source>
</reference>
<dbReference type="STRING" id="34506.A0A090KWL5"/>
<accession>A0A090KWL5</accession>
<evidence type="ECO:0000256" key="1">
    <source>
        <dbReference type="ARBA" id="ARBA00004123"/>
    </source>
</evidence>
<feature type="region of interest" description="Disordered" evidence="3">
    <location>
        <begin position="223"/>
        <end position="245"/>
    </location>
</feature>
<evidence type="ECO:0000313" key="5">
    <source>
        <dbReference type="EMBL" id="CEF61806.1"/>
    </source>
</evidence>
<gene>
    <name evidence="5 7 8" type="ORF">SRAE_1000008200</name>
</gene>
<dbReference type="CDD" id="cd00086">
    <property type="entry name" value="homeodomain"/>
    <property type="match status" value="1"/>
</dbReference>
<dbReference type="Gene3D" id="1.10.10.60">
    <property type="entry name" value="Homeodomain-like"/>
    <property type="match status" value="1"/>
</dbReference>
<feature type="DNA-binding region" description="Homeobox" evidence="2">
    <location>
        <begin position="251"/>
        <end position="320"/>
    </location>
</feature>
<dbReference type="GO" id="GO:0003677">
    <property type="term" value="F:DNA binding"/>
    <property type="evidence" value="ECO:0007669"/>
    <property type="project" value="UniProtKB-UniRule"/>
</dbReference>
<evidence type="ECO:0000313" key="8">
    <source>
        <dbReference type="WormBase" id="SRAE_1000008200"/>
    </source>
</evidence>
<dbReference type="Proteomes" id="UP000035682">
    <property type="component" value="Unplaced"/>
</dbReference>
<comment type="subcellular location">
    <subcellularLocation>
        <location evidence="1 2">Nucleus</location>
    </subcellularLocation>
</comment>
<dbReference type="SMART" id="SM00389">
    <property type="entry name" value="HOX"/>
    <property type="match status" value="1"/>
</dbReference>
<dbReference type="InterPro" id="IPR009057">
    <property type="entry name" value="Homeodomain-like_sf"/>
</dbReference>
<dbReference type="InterPro" id="IPR001356">
    <property type="entry name" value="HD"/>
</dbReference>
<dbReference type="GO" id="GO:0005634">
    <property type="term" value="C:nucleus"/>
    <property type="evidence" value="ECO:0007669"/>
    <property type="project" value="UniProtKB-SubCell"/>
</dbReference>
<dbReference type="AlphaFoldDB" id="A0A090KWL5"/>
<dbReference type="EMBL" id="LN609528">
    <property type="protein sequence ID" value="CEF61806.1"/>
    <property type="molecule type" value="Genomic_DNA"/>
</dbReference>
<evidence type="ECO:0000259" key="4">
    <source>
        <dbReference type="PROSITE" id="PS50071"/>
    </source>
</evidence>
<evidence type="ECO:0000256" key="2">
    <source>
        <dbReference type="PROSITE-ProRule" id="PRU00108"/>
    </source>
</evidence>
<dbReference type="WormBase" id="SRAE_1000008200">
    <property type="protein sequence ID" value="SRP12321"/>
    <property type="gene ID" value="WBGene00256676"/>
</dbReference>
<reference evidence="7" key="2">
    <citation type="submission" date="2020-12" db="UniProtKB">
        <authorList>
            <consortium name="WormBaseParasite"/>
        </authorList>
    </citation>
    <scope>IDENTIFICATION</scope>
</reference>
<dbReference type="GeneID" id="36374171"/>
<evidence type="ECO:0000313" key="6">
    <source>
        <dbReference type="Proteomes" id="UP000035682"/>
    </source>
</evidence>
<keyword evidence="6" id="KW-1185">Reference proteome</keyword>
<dbReference type="CTD" id="36374171"/>
<keyword evidence="2 5" id="KW-0238">DNA-binding</keyword>
<dbReference type="OrthoDB" id="10052721at2759"/>
<evidence type="ECO:0000256" key="3">
    <source>
        <dbReference type="SAM" id="MobiDB-lite"/>
    </source>
</evidence>
<keyword evidence="2" id="KW-0539">Nucleus</keyword>
<protein>
    <submittedName>
        <fullName evidence="5 7">Homeobox domain and Homeodomain-like-containing protein</fullName>
    </submittedName>
</protein>
<dbReference type="SUPFAM" id="SSF46689">
    <property type="entry name" value="Homeodomain-like"/>
    <property type="match status" value="1"/>
</dbReference>
<proteinExistence type="predicted"/>
<keyword evidence="2 5" id="KW-0371">Homeobox</keyword>
<evidence type="ECO:0000313" key="7">
    <source>
        <dbReference type="WBParaSite" id="SRAE_1000008200.1"/>
    </source>
</evidence>
<dbReference type="PROSITE" id="PS50071">
    <property type="entry name" value="HOMEOBOX_2"/>
    <property type="match status" value="1"/>
</dbReference>
<dbReference type="RefSeq" id="XP_024501008.1">
    <property type="nucleotide sequence ID" value="XM_024646873.1"/>
</dbReference>